<keyword evidence="1" id="KW-1133">Transmembrane helix</keyword>
<reference evidence="2 3" key="1">
    <citation type="submission" date="2024-08" db="EMBL/GenBank/DDBJ databases">
        <title>Whole-genome sequencing of halo(alkali)philic microorganisms from hypersaline lakes.</title>
        <authorList>
            <person name="Sorokin D.Y."/>
            <person name="Merkel A.Y."/>
            <person name="Messina E."/>
            <person name="Yakimov M."/>
        </authorList>
    </citation>
    <scope>NUCLEOTIDE SEQUENCE [LARGE SCALE GENOMIC DNA]</scope>
    <source>
        <strain evidence="2 3">Cl-TMA</strain>
    </source>
</reference>
<feature type="transmembrane region" description="Helical" evidence="1">
    <location>
        <begin position="22"/>
        <end position="43"/>
    </location>
</feature>
<evidence type="ECO:0000313" key="2">
    <source>
        <dbReference type="EMBL" id="MFA9462299.1"/>
    </source>
</evidence>
<sequence length="208" mass="21747">MRPEAGRSSSAVSPRGLTLVELVVAIVVIGVGVTAVLGLIGSASRNSPGPQLRIRAVELAQSYLDEIRAVRWDERLASRSGCVDSGGSTNCPGGPDAACTAGGGCMPDGGESHADGQRSLLDDVDDFDDLAEGTACGYTYPLRESSGQDRSDRYRGYCVAVDVAFDDALNGVPAADAKRVDVHVRTPVSSCSDPRACGMTFTTFRLNF</sequence>
<dbReference type="PROSITE" id="PS00409">
    <property type="entry name" value="PROKAR_NTER_METHYL"/>
    <property type="match status" value="1"/>
</dbReference>
<keyword evidence="1" id="KW-0472">Membrane</keyword>
<protein>
    <submittedName>
        <fullName evidence="2">Prepilin-type N-terminal cleavage/methylation domain-containing protein</fullName>
    </submittedName>
</protein>
<keyword evidence="1" id="KW-0812">Transmembrane</keyword>
<proteinExistence type="predicted"/>
<dbReference type="EMBL" id="JBGUAW010000012">
    <property type="protein sequence ID" value="MFA9462299.1"/>
    <property type="molecule type" value="Genomic_DNA"/>
</dbReference>
<accession>A0ABV4TYA2</accession>
<gene>
    <name evidence="2" type="ORF">ACERLL_15905</name>
</gene>
<name>A0ABV4TYA2_9GAMM</name>
<evidence type="ECO:0000256" key="1">
    <source>
        <dbReference type="SAM" id="Phobius"/>
    </source>
</evidence>
<comment type="caution">
    <text evidence="2">The sequence shown here is derived from an EMBL/GenBank/DDBJ whole genome shotgun (WGS) entry which is preliminary data.</text>
</comment>
<dbReference type="NCBIfam" id="TIGR02532">
    <property type="entry name" value="IV_pilin_GFxxxE"/>
    <property type="match status" value="1"/>
</dbReference>
<keyword evidence="3" id="KW-1185">Reference proteome</keyword>
<evidence type="ECO:0000313" key="3">
    <source>
        <dbReference type="Proteomes" id="UP001575181"/>
    </source>
</evidence>
<dbReference type="RefSeq" id="WP_373657089.1">
    <property type="nucleotide sequence ID" value="NZ_JBGUAW010000012.1"/>
</dbReference>
<dbReference type="InterPro" id="IPR012902">
    <property type="entry name" value="N_methyl_site"/>
</dbReference>
<organism evidence="2 3">
    <name type="scientific">Thiohalorhabdus methylotrophus</name>
    <dbReference type="NCBI Taxonomy" id="3242694"/>
    <lineage>
        <taxon>Bacteria</taxon>
        <taxon>Pseudomonadati</taxon>
        <taxon>Pseudomonadota</taxon>
        <taxon>Gammaproteobacteria</taxon>
        <taxon>Thiohalorhabdales</taxon>
        <taxon>Thiohalorhabdaceae</taxon>
        <taxon>Thiohalorhabdus</taxon>
    </lineage>
</organism>
<dbReference type="Proteomes" id="UP001575181">
    <property type="component" value="Unassembled WGS sequence"/>
</dbReference>
<dbReference type="Pfam" id="PF07963">
    <property type="entry name" value="N_methyl"/>
    <property type="match status" value="1"/>
</dbReference>